<keyword evidence="2" id="KW-1185">Reference proteome</keyword>
<dbReference type="EMBL" id="JAMYWD010000010">
    <property type="protein sequence ID" value="KAJ4959425.1"/>
    <property type="molecule type" value="Genomic_DNA"/>
</dbReference>
<organism evidence="1 2">
    <name type="scientific">Protea cynaroides</name>
    <dbReference type="NCBI Taxonomy" id="273540"/>
    <lineage>
        <taxon>Eukaryota</taxon>
        <taxon>Viridiplantae</taxon>
        <taxon>Streptophyta</taxon>
        <taxon>Embryophyta</taxon>
        <taxon>Tracheophyta</taxon>
        <taxon>Spermatophyta</taxon>
        <taxon>Magnoliopsida</taxon>
        <taxon>Proteales</taxon>
        <taxon>Proteaceae</taxon>
        <taxon>Protea</taxon>
    </lineage>
</organism>
<protein>
    <submittedName>
        <fullName evidence="1">Uncharacterized protein</fullName>
    </submittedName>
</protein>
<evidence type="ECO:0000313" key="1">
    <source>
        <dbReference type="EMBL" id="KAJ4959425.1"/>
    </source>
</evidence>
<accession>A0A9Q0H796</accession>
<proteinExistence type="predicted"/>
<comment type="caution">
    <text evidence="1">The sequence shown here is derived from an EMBL/GenBank/DDBJ whole genome shotgun (WGS) entry which is preliminary data.</text>
</comment>
<sequence>MKKRNSVGDRRNGFVFYGFILGELQKHHRRSEYQSEVADRQFEFRKPRPRQRLRRQPIMMPFDCGDYVLFPRITDRQRQSETNEAESGHDGFQLIVSHEEELDSNPLHPLESLQRLETISIGAMIGFRSDSFILSPKSR</sequence>
<evidence type="ECO:0000313" key="2">
    <source>
        <dbReference type="Proteomes" id="UP001141806"/>
    </source>
</evidence>
<reference evidence="1" key="1">
    <citation type="journal article" date="2023" name="Plant J.">
        <title>The genome of the king protea, Protea cynaroides.</title>
        <authorList>
            <person name="Chang J."/>
            <person name="Duong T.A."/>
            <person name="Schoeman C."/>
            <person name="Ma X."/>
            <person name="Roodt D."/>
            <person name="Barker N."/>
            <person name="Li Z."/>
            <person name="Van de Peer Y."/>
            <person name="Mizrachi E."/>
        </authorList>
    </citation>
    <scope>NUCLEOTIDE SEQUENCE</scope>
    <source>
        <tissue evidence="1">Young leaves</tissue>
    </source>
</reference>
<dbReference type="Proteomes" id="UP001141806">
    <property type="component" value="Unassembled WGS sequence"/>
</dbReference>
<gene>
    <name evidence="1" type="ORF">NE237_026536</name>
</gene>
<name>A0A9Q0H796_9MAGN</name>
<dbReference type="AlphaFoldDB" id="A0A9Q0H796"/>